<dbReference type="STRING" id="29170.A0A368F5C2"/>
<comment type="caution">
    <text evidence="11">The sequence shown here is derived from an EMBL/GenBank/DDBJ whole genome shotgun (WGS) entry which is preliminary data.</text>
</comment>
<dbReference type="AlphaFoldDB" id="A0A368F5C2"/>
<evidence type="ECO:0000259" key="10">
    <source>
        <dbReference type="PROSITE" id="PS50268"/>
    </source>
</evidence>
<dbReference type="Gene3D" id="2.60.40.60">
    <property type="entry name" value="Cadherins"/>
    <property type="match status" value="3"/>
</dbReference>
<evidence type="ECO:0000256" key="8">
    <source>
        <dbReference type="ARBA" id="ARBA00023136"/>
    </source>
</evidence>
<dbReference type="Proteomes" id="UP000252519">
    <property type="component" value="Unassembled WGS sequence"/>
</dbReference>
<evidence type="ECO:0000313" key="12">
    <source>
        <dbReference type="Proteomes" id="UP000252519"/>
    </source>
</evidence>
<dbReference type="PROSITE" id="PS50268">
    <property type="entry name" value="CADHERIN_2"/>
    <property type="match status" value="3"/>
</dbReference>
<dbReference type="OrthoDB" id="5855789at2759"/>
<evidence type="ECO:0000313" key="11">
    <source>
        <dbReference type="EMBL" id="RCN26808.1"/>
    </source>
</evidence>
<feature type="domain" description="Cadherin" evidence="10">
    <location>
        <begin position="236"/>
        <end position="288"/>
    </location>
</feature>
<evidence type="ECO:0000256" key="7">
    <source>
        <dbReference type="ARBA" id="ARBA00022989"/>
    </source>
</evidence>
<dbReference type="CDD" id="cd11304">
    <property type="entry name" value="Cadherin_repeat"/>
    <property type="match status" value="3"/>
</dbReference>
<dbReference type="InterPro" id="IPR015919">
    <property type="entry name" value="Cadherin-like_sf"/>
</dbReference>
<sequence length="320" mass="34836">LKDSGTITATHQKPSRIAYFQHWYRIHVSEDTKVGTVLLKLTATDDDGGDNAKVGYRLAGGHGDHVKVDEKTGELALARALDREANSVLRHAVIAFDHGAPSQISVVNLTIEVDDVNDNAPFCIEPITTVRIPEDFPDGALVGCVAASDADMGPNARLRFSLEPEENGLAPPFKIDHRTGCVFIHSPHQPLDFQRRPLYNMTIDVADNGEVVLSTTCSFVVVLEDVDENLHPPEFDDVALEASVYENMAIGTEVLTVKATDQDNPVAPVDYNIVGGNGMAYFAIDSSGNSEVYALEFCSVVHSFAEWEFPVGLLVVRCET</sequence>
<evidence type="ECO:0000256" key="6">
    <source>
        <dbReference type="ARBA" id="ARBA00022889"/>
    </source>
</evidence>
<feature type="non-terminal residue" evidence="11">
    <location>
        <position position="1"/>
    </location>
</feature>
<keyword evidence="3" id="KW-0812">Transmembrane</keyword>
<dbReference type="Pfam" id="PF00028">
    <property type="entry name" value="Cadherin"/>
    <property type="match status" value="2"/>
</dbReference>
<feature type="domain" description="Cadherin" evidence="10">
    <location>
        <begin position="20"/>
        <end position="123"/>
    </location>
</feature>
<proteinExistence type="predicted"/>
<protein>
    <submittedName>
        <fullName evidence="11">Cadherin domain protein</fullName>
    </submittedName>
</protein>
<dbReference type="PRINTS" id="PR00205">
    <property type="entry name" value="CADHERIN"/>
</dbReference>
<keyword evidence="7" id="KW-1133">Transmembrane helix</keyword>
<dbReference type="InterPro" id="IPR002126">
    <property type="entry name" value="Cadherin-like_dom"/>
</dbReference>
<dbReference type="FunFam" id="2.60.40.60:FF:000020">
    <property type="entry name" value="Dachsous cadherin-related 1b"/>
    <property type="match status" value="1"/>
</dbReference>
<keyword evidence="8" id="KW-0472">Membrane</keyword>
<dbReference type="GO" id="GO:0007156">
    <property type="term" value="P:homophilic cell adhesion via plasma membrane adhesion molecules"/>
    <property type="evidence" value="ECO:0007669"/>
    <property type="project" value="InterPro"/>
</dbReference>
<gene>
    <name evidence="11" type="ORF">ANCCAN_27465</name>
</gene>
<feature type="domain" description="Cadherin" evidence="10">
    <location>
        <begin position="124"/>
        <end position="235"/>
    </location>
</feature>
<dbReference type="PROSITE" id="PS00232">
    <property type="entry name" value="CADHERIN_1"/>
    <property type="match status" value="1"/>
</dbReference>
<keyword evidence="12" id="KW-1185">Reference proteome</keyword>
<dbReference type="EMBL" id="JOJR01006004">
    <property type="protein sequence ID" value="RCN26808.1"/>
    <property type="molecule type" value="Genomic_DNA"/>
</dbReference>
<accession>A0A368F5C2</accession>
<keyword evidence="6" id="KW-0130">Cell adhesion</keyword>
<dbReference type="SMART" id="SM00112">
    <property type="entry name" value="CA"/>
    <property type="match status" value="2"/>
</dbReference>
<reference evidence="11 12" key="1">
    <citation type="submission" date="2014-10" db="EMBL/GenBank/DDBJ databases">
        <title>Draft genome of the hookworm Ancylostoma caninum.</title>
        <authorList>
            <person name="Mitreva M."/>
        </authorList>
    </citation>
    <scope>NUCLEOTIDE SEQUENCE [LARGE SCALE GENOMIC DNA]</scope>
    <source>
        <strain evidence="11 12">Baltimore</strain>
    </source>
</reference>
<evidence type="ECO:0000256" key="5">
    <source>
        <dbReference type="ARBA" id="ARBA00022837"/>
    </source>
</evidence>
<evidence type="ECO:0000256" key="4">
    <source>
        <dbReference type="ARBA" id="ARBA00022737"/>
    </source>
</evidence>
<organism evidence="11 12">
    <name type="scientific">Ancylostoma caninum</name>
    <name type="common">Dog hookworm</name>
    <dbReference type="NCBI Taxonomy" id="29170"/>
    <lineage>
        <taxon>Eukaryota</taxon>
        <taxon>Metazoa</taxon>
        <taxon>Ecdysozoa</taxon>
        <taxon>Nematoda</taxon>
        <taxon>Chromadorea</taxon>
        <taxon>Rhabditida</taxon>
        <taxon>Rhabditina</taxon>
        <taxon>Rhabditomorpha</taxon>
        <taxon>Strongyloidea</taxon>
        <taxon>Ancylostomatidae</taxon>
        <taxon>Ancylostomatinae</taxon>
        <taxon>Ancylostoma</taxon>
    </lineage>
</organism>
<dbReference type="InterPro" id="IPR020894">
    <property type="entry name" value="Cadherin_CS"/>
</dbReference>
<dbReference type="GO" id="GO:0005911">
    <property type="term" value="C:cell-cell junction"/>
    <property type="evidence" value="ECO:0007669"/>
    <property type="project" value="TreeGrafter"/>
</dbReference>
<keyword evidence="2" id="KW-0245">EGF-like domain</keyword>
<dbReference type="InterPro" id="IPR050971">
    <property type="entry name" value="Cadherin-domain_protein"/>
</dbReference>
<dbReference type="PANTHER" id="PTHR24025">
    <property type="entry name" value="DESMOGLEIN FAMILY MEMBER"/>
    <property type="match status" value="1"/>
</dbReference>
<dbReference type="GO" id="GO:0005886">
    <property type="term" value="C:plasma membrane"/>
    <property type="evidence" value="ECO:0007669"/>
    <property type="project" value="InterPro"/>
</dbReference>
<dbReference type="GO" id="GO:0005509">
    <property type="term" value="F:calcium ion binding"/>
    <property type="evidence" value="ECO:0007669"/>
    <property type="project" value="UniProtKB-UniRule"/>
</dbReference>
<keyword evidence="4" id="KW-0677">Repeat</keyword>
<evidence type="ECO:0000256" key="3">
    <source>
        <dbReference type="ARBA" id="ARBA00022692"/>
    </source>
</evidence>
<evidence type="ECO:0000256" key="2">
    <source>
        <dbReference type="ARBA" id="ARBA00022536"/>
    </source>
</evidence>
<dbReference type="PANTHER" id="PTHR24025:SF23">
    <property type="entry name" value="NEURAL-CADHERIN"/>
    <property type="match status" value="1"/>
</dbReference>
<comment type="subcellular location">
    <subcellularLocation>
        <location evidence="1">Membrane</location>
    </subcellularLocation>
</comment>
<name>A0A368F5C2_ANCCA</name>
<evidence type="ECO:0000256" key="1">
    <source>
        <dbReference type="ARBA" id="ARBA00004370"/>
    </source>
</evidence>
<dbReference type="SUPFAM" id="SSF49313">
    <property type="entry name" value="Cadherin-like"/>
    <property type="match status" value="3"/>
</dbReference>
<keyword evidence="5 9" id="KW-0106">Calcium</keyword>
<dbReference type="GO" id="GO:0007411">
    <property type="term" value="P:axon guidance"/>
    <property type="evidence" value="ECO:0007669"/>
    <property type="project" value="UniProtKB-ARBA"/>
</dbReference>
<evidence type="ECO:0000256" key="9">
    <source>
        <dbReference type="PROSITE-ProRule" id="PRU00043"/>
    </source>
</evidence>